<evidence type="ECO:0000313" key="1">
    <source>
        <dbReference type="EMBL" id="KAI8558904.1"/>
    </source>
</evidence>
<proteinExistence type="predicted"/>
<dbReference type="EMBL" id="CM046391">
    <property type="protein sequence ID" value="KAI8558904.1"/>
    <property type="molecule type" value="Genomic_DNA"/>
</dbReference>
<dbReference type="Proteomes" id="UP001062846">
    <property type="component" value="Chromosome 4"/>
</dbReference>
<organism evidence="1 2">
    <name type="scientific">Rhododendron molle</name>
    <name type="common">Chinese azalea</name>
    <name type="synonym">Azalea mollis</name>
    <dbReference type="NCBI Taxonomy" id="49168"/>
    <lineage>
        <taxon>Eukaryota</taxon>
        <taxon>Viridiplantae</taxon>
        <taxon>Streptophyta</taxon>
        <taxon>Embryophyta</taxon>
        <taxon>Tracheophyta</taxon>
        <taxon>Spermatophyta</taxon>
        <taxon>Magnoliopsida</taxon>
        <taxon>eudicotyledons</taxon>
        <taxon>Gunneridae</taxon>
        <taxon>Pentapetalae</taxon>
        <taxon>asterids</taxon>
        <taxon>Ericales</taxon>
        <taxon>Ericaceae</taxon>
        <taxon>Ericoideae</taxon>
        <taxon>Rhodoreae</taxon>
        <taxon>Rhododendron</taxon>
    </lineage>
</organism>
<reference evidence="1" key="1">
    <citation type="submission" date="2022-02" db="EMBL/GenBank/DDBJ databases">
        <title>Plant Genome Project.</title>
        <authorList>
            <person name="Zhang R.-G."/>
        </authorList>
    </citation>
    <scope>NUCLEOTIDE SEQUENCE</scope>
    <source>
        <strain evidence="1">AT1</strain>
    </source>
</reference>
<comment type="caution">
    <text evidence="1">The sequence shown here is derived from an EMBL/GenBank/DDBJ whole genome shotgun (WGS) entry which is preliminary data.</text>
</comment>
<gene>
    <name evidence="1" type="ORF">RHMOL_Rhmol04G0132600</name>
</gene>
<keyword evidence="2" id="KW-1185">Reference proteome</keyword>
<protein>
    <submittedName>
        <fullName evidence="1">Uncharacterized protein</fullName>
    </submittedName>
</protein>
<sequence>MLRAIQILGSSSSGFVSHRLKPHGNCALSLVPSSAKPSPLSPCPPRRTAKNVSSMKGRCFRAFPACCTRSESNPDVTSPSSSPTLKSTVLNRVISGTGNVINLMEMEMGFSTVKYFDLCWDCGGQY</sequence>
<name>A0ACC0P178_RHOML</name>
<evidence type="ECO:0000313" key="2">
    <source>
        <dbReference type="Proteomes" id="UP001062846"/>
    </source>
</evidence>
<accession>A0ACC0P178</accession>